<dbReference type="Gene3D" id="3.40.50.300">
    <property type="entry name" value="P-loop containing nucleotide triphosphate hydrolases"/>
    <property type="match status" value="1"/>
</dbReference>
<dbReference type="SUPFAM" id="SSF52540">
    <property type="entry name" value="P-loop containing nucleoside triphosphate hydrolases"/>
    <property type="match status" value="1"/>
</dbReference>
<dbReference type="GO" id="GO:0005524">
    <property type="term" value="F:ATP binding"/>
    <property type="evidence" value="ECO:0007669"/>
    <property type="project" value="UniProtKB-KW"/>
</dbReference>
<dbReference type="PANTHER" id="PTHR43581">
    <property type="entry name" value="ATP/GTP PHOSPHATASE"/>
    <property type="match status" value="1"/>
</dbReference>
<name>A0AA88EV72_RHIRH</name>
<dbReference type="InterPro" id="IPR051396">
    <property type="entry name" value="Bact_Antivir_Def_Nuclease"/>
</dbReference>
<reference evidence="2 3" key="1">
    <citation type="submission" date="2018-08" db="EMBL/GenBank/DDBJ databases">
        <title>Crown Gall in kiwifruit.</title>
        <authorList>
            <person name="Visnovsky S.B."/>
            <person name="Pitman A.R."/>
        </authorList>
    </citation>
    <scope>NUCLEOTIDE SEQUENCE [LARGE SCALE GENOMIC DNA]</scope>
    <source>
        <strain evidence="2 3">SBV_302_78_2</strain>
    </source>
</reference>
<dbReference type="InterPro" id="IPR027417">
    <property type="entry name" value="P-loop_NTPase"/>
</dbReference>
<keyword evidence="2" id="KW-0067">ATP-binding</keyword>
<dbReference type="InterPro" id="IPR003959">
    <property type="entry name" value="ATPase_AAA_core"/>
</dbReference>
<feature type="domain" description="ATPase AAA-type core" evidence="1">
    <location>
        <begin position="36"/>
        <end position="344"/>
    </location>
</feature>
<sequence>MIMPKIRSLQYSNRLGDSRLLEFNAGEVSSGFEMTLLTGQNGSQKSSVLRDLVSALILPNRRDNVQLLNHDKVLISSPVICFSGSVADRFPVKMLAGRNTDYDVPNYHYIGQRAGTNLLSKKLPLETAVIFALNPEVNNRFQFPFFEKAFAFSGLLPNLSLDIRYETKFRKRFPSITPREILDVALQESFDPKIRGSMSASSARNIANEFSDQDFDALTNLIASRKGRFLKIALDGRGDTDTPEHRAIRLGLLLDILVIDRAVVQREGEDAFSVYELSSGEYHMLTSLLALGFSVTSDSIVLIDEPENSLHPQWQQDFMGTVLELCTVMEDGHLIVSTHSPIIVASAKPGSMIVDLSIPREVMPALPVQFGASSDSILLDQFGLASSRNLYVVDLVQQAIDLVEQDLASSDVFQALRPKLRDLREALPAADPLSSIVDALLEGELEE</sequence>
<dbReference type="GO" id="GO:0016887">
    <property type="term" value="F:ATP hydrolysis activity"/>
    <property type="evidence" value="ECO:0007669"/>
    <property type="project" value="InterPro"/>
</dbReference>
<comment type="caution">
    <text evidence="2">The sequence shown here is derived from an EMBL/GenBank/DDBJ whole genome shotgun (WGS) entry which is preliminary data.</text>
</comment>
<evidence type="ECO:0000313" key="3">
    <source>
        <dbReference type="Proteomes" id="UP000473658"/>
    </source>
</evidence>
<proteinExistence type="predicted"/>
<dbReference type="PANTHER" id="PTHR43581:SF4">
    <property type="entry name" value="ATP_GTP PHOSPHATASE"/>
    <property type="match status" value="1"/>
</dbReference>
<dbReference type="AlphaFoldDB" id="A0AA88EV72"/>
<organism evidence="2 3">
    <name type="scientific">Rhizobium rhizogenes</name>
    <name type="common">Agrobacterium rhizogenes</name>
    <dbReference type="NCBI Taxonomy" id="359"/>
    <lineage>
        <taxon>Bacteria</taxon>
        <taxon>Pseudomonadati</taxon>
        <taxon>Pseudomonadota</taxon>
        <taxon>Alphaproteobacteria</taxon>
        <taxon>Hyphomicrobiales</taxon>
        <taxon>Rhizobiaceae</taxon>
        <taxon>Rhizobium/Agrobacterium group</taxon>
        <taxon>Rhizobium</taxon>
    </lineage>
</organism>
<keyword evidence="2" id="KW-0547">Nucleotide-binding</keyword>
<evidence type="ECO:0000259" key="1">
    <source>
        <dbReference type="Pfam" id="PF13304"/>
    </source>
</evidence>
<accession>A0AA88EV72</accession>
<dbReference type="Proteomes" id="UP000473658">
    <property type="component" value="Unassembled WGS sequence"/>
</dbReference>
<evidence type="ECO:0000313" key="2">
    <source>
        <dbReference type="EMBL" id="KAA3497989.1"/>
    </source>
</evidence>
<dbReference type="Pfam" id="PF13304">
    <property type="entry name" value="AAA_21"/>
    <property type="match status" value="1"/>
</dbReference>
<gene>
    <name evidence="2" type="ORF">DXM27_24965</name>
</gene>
<dbReference type="EMBL" id="QRFF01000011">
    <property type="protein sequence ID" value="KAA3497989.1"/>
    <property type="molecule type" value="Genomic_DNA"/>
</dbReference>
<protein>
    <submittedName>
        <fullName evidence="2">ATP-binding protein</fullName>
    </submittedName>
</protein>